<keyword evidence="1" id="KW-0175">Coiled coil</keyword>
<feature type="coiled-coil region" evidence="1">
    <location>
        <begin position="375"/>
        <end position="406"/>
    </location>
</feature>
<feature type="coiled-coil region" evidence="1">
    <location>
        <begin position="222"/>
        <end position="256"/>
    </location>
</feature>
<sequence length="1131" mass="131359">LDEKNRQLRRMEKSMRETASSVDELKVRYLSLQKDVSEYDGTQQSKFAEQLQEKIERYEVEIEQYQKLAIQRLAESIRLNGGDAERKLEEMNRQMIAERLRNLQLMRKLQTIERNRADESTRHAKLQKSYEEQRFAHVKQLKIASYELDLTAIEIARLQTVLLHSVPRTDYDELLTQHKQLLVTEDSYKEKDYVGINLLKEMADETEGAELAVENTHLKEVIKVLTSQNEFWQAELDKIRAQNQEMTLFLEDIESESQVKSLLVALERRFLEALSQCAHVSQNQKLAAEQMHNMQNEFTRKRRSWNNEKKKLIEVIRSLQRLLLVHYTFEIFRNRPLLPFFFQRIRSNSMEIMTVQQMLQYKEKVAEVNANYAKSEQCKNEIERIKEEQELQLRNAEALRRSFELLQENDYNIIKLQKSLQANQLNLLNSQAQLQDAQLQIQKRDERIQKQEDKISGMQREIQDLFAATFKIPDLDEKTGESHEQLPASATATLGTEQYKTPDLEEPEAKQPRVRDIEDEDMNADSGLDDTKTYLAPEDTVGTESDAQLSPIPAPRAVDTTSNISAISKEYEAKLRHIRETAELCIENYKACLKFEQLKYKEEVIEKYKTLLKMVFDERDGSERRIDASSLLAAENPEMRKLRTSTEILQQDAGADAETKELEIIKLKNEIEHFIEVNRELTDKMVKIQKQASAVVDATTQTDADEEEMDKEKRISSNQPSISSGSEKMRKLRTSTEILQQDAGADAETKELEIIKLKNEIEHFIKVNRELTDKMVRIQKQASAVLDAATQTDADEEKMDKEKSSDQPSISSSSESEVVEKSEEESTKAIVIPGPLRLQTPPPERTRSIAIELSDAREEVLMETLRKEESTVMVMRMEIRKLKQRIATLNARNKELQQACETIRAEALSQIERSYVPDSADASEATITRLQEELAAVKKEAANQKSMIREQKEIIEQLQGAKKLESAKNAEAEVAKWRERKAREGNIEALRKKLKESEQREHEMREKLEKRERHIEQINRTEGNRVAEVERLRAANKKLKHEIEVNRMQQNKADDCSKGWEETNRVLHQKVEQLKKVRKKSQDFLANPRQSLREGLSESNRTRNFFFLSSTHLYFSDCGQSTSLIPEGIKQ</sequence>
<dbReference type="AlphaFoldDB" id="A0A183E136"/>
<feature type="coiled-coil region" evidence="1">
    <location>
        <begin position="980"/>
        <end position="1049"/>
    </location>
</feature>
<feature type="coiled-coil region" evidence="1">
    <location>
        <begin position="1"/>
        <end position="94"/>
    </location>
</feature>
<organism evidence="3">
    <name type="scientific">Gongylonema pulchrum</name>
    <dbReference type="NCBI Taxonomy" id="637853"/>
    <lineage>
        <taxon>Eukaryota</taxon>
        <taxon>Metazoa</taxon>
        <taxon>Ecdysozoa</taxon>
        <taxon>Nematoda</taxon>
        <taxon>Chromadorea</taxon>
        <taxon>Rhabditida</taxon>
        <taxon>Spirurina</taxon>
        <taxon>Spiruromorpha</taxon>
        <taxon>Spiruroidea</taxon>
        <taxon>Gongylonematidae</taxon>
        <taxon>Gongylonema</taxon>
    </lineage>
</organism>
<dbReference type="WBParaSite" id="GPUH_0001469601-mRNA-1">
    <property type="protein sequence ID" value="GPUH_0001469601-mRNA-1"/>
    <property type="gene ID" value="GPUH_0001469601"/>
</dbReference>
<proteinExistence type="predicted"/>
<feature type="compositionally biased region" description="Low complexity" evidence="2">
    <location>
        <begin position="716"/>
        <end position="726"/>
    </location>
</feature>
<reference evidence="3" key="1">
    <citation type="submission" date="2016-06" db="UniProtKB">
        <authorList>
            <consortium name="WormBaseParasite"/>
        </authorList>
    </citation>
    <scope>IDENTIFICATION</scope>
</reference>
<evidence type="ECO:0000313" key="3">
    <source>
        <dbReference type="WBParaSite" id="GPUH_0001469601-mRNA-1"/>
    </source>
</evidence>
<accession>A0A183E136</accession>
<evidence type="ECO:0000256" key="2">
    <source>
        <dbReference type="SAM" id="MobiDB-lite"/>
    </source>
</evidence>
<feature type="compositionally biased region" description="Basic and acidic residues" evidence="2">
    <location>
        <begin position="818"/>
        <end position="827"/>
    </location>
</feature>
<feature type="coiled-coil region" evidence="1">
    <location>
        <begin position="865"/>
        <end position="947"/>
    </location>
</feature>
<evidence type="ECO:0000256" key="1">
    <source>
        <dbReference type="SAM" id="Coils"/>
    </source>
</evidence>
<name>A0A183E136_9BILA</name>
<feature type="compositionally biased region" description="Low complexity" evidence="2">
    <location>
        <begin position="806"/>
        <end position="816"/>
    </location>
</feature>
<feature type="coiled-coil region" evidence="1">
    <location>
        <begin position="434"/>
        <end position="468"/>
    </location>
</feature>
<feature type="region of interest" description="Disordered" evidence="2">
    <location>
        <begin position="786"/>
        <end position="843"/>
    </location>
</feature>
<feature type="compositionally biased region" description="Polar residues" evidence="2">
    <location>
        <begin position="488"/>
        <end position="499"/>
    </location>
</feature>
<feature type="region of interest" description="Disordered" evidence="2">
    <location>
        <begin position="477"/>
        <end position="513"/>
    </location>
</feature>
<feature type="region of interest" description="Disordered" evidence="2">
    <location>
        <begin position="698"/>
        <end position="730"/>
    </location>
</feature>
<protein>
    <submittedName>
        <fullName evidence="3">CEP209_CC5 domain-containing protein</fullName>
    </submittedName>
</protein>
<feature type="compositionally biased region" description="Basic and acidic residues" evidence="2">
    <location>
        <begin position="500"/>
        <end position="513"/>
    </location>
</feature>